<feature type="transmembrane region" description="Helical" evidence="6">
    <location>
        <begin position="155"/>
        <end position="176"/>
    </location>
</feature>
<organism evidence="7 8">
    <name type="scientific">Caryophanon latum</name>
    <dbReference type="NCBI Taxonomy" id="33977"/>
    <lineage>
        <taxon>Bacteria</taxon>
        <taxon>Bacillati</taxon>
        <taxon>Bacillota</taxon>
        <taxon>Bacilli</taxon>
        <taxon>Bacillales</taxon>
        <taxon>Caryophanaceae</taxon>
        <taxon>Caryophanon</taxon>
    </lineage>
</organism>
<dbReference type="PANTHER" id="PTHR10010">
    <property type="entry name" value="SOLUTE CARRIER FAMILY 34 SODIUM PHOSPHATE , MEMBER 2-RELATED"/>
    <property type="match status" value="1"/>
</dbReference>
<evidence type="ECO:0000256" key="4">
    <source>
        <dbReference type="ARBA" id="ARBA00022989"/>
    </source>
</evidence>
<keyword evidence="3 6" id="KW-0812">Transmembrane</keyword>
<evidence type="ECO:0000313" key="7">
    <source>
        <dbReference type="EMBL" id="OCS92944.1"/>
    </source>
</evidence>
<evidence type="ECO:0000256" key="1">
    <source>
        <dbReference type="ARBA" id="ARBA00004651"/>
    </source>
</evidence>
<reference evidence="7 8" key="1">
    <citation type="submission" date="2016-07" db="EMBL/GenBank/DDBJ databases">
        <title>Caryophanon latum genome sequencing.</title>
        <authorList>
            <person name="Verma A."/>
            <person name="Pal Y."/>
            <person name="Krishnamurthi S."/>
        </authorList>
    </citation>
    <scope>NUCLEOTIDE SEQUENCE [LARGE SCALE GENOMIC DNA]</scope>
    <source>
        <strain evidence="7 8">DSM 14151</strain>
    </source>
</reference>
<evidence type="ECO:0000256" key="2">
    <source>
        <dbReference type="ARBA" id="ARBA00022475"/>
    </source>
</evidence>
<dbReference type="Proteomes" id="UP000093482">
    <property type="component" value="Unassembled WGS sequence"/>
</dbReference>
<accession>A0A1C0Z0F2</accession>
<keyword evidence="5 6" id="KW-0472">Membrane</keyword>
<dbReference type="NCBIfam" id="NF037997">
    <property type="entry name" value="Na_Pi_symport"/>
    <property type="match status" value="1"/>
</dbReference>
<feature type="transmembrane region" description="Helical" evidence="6">
    <location>
        <begin position="116"/>
        <end position="134"/>
    </location>
</feature>
<name>A0A1C0Z0F2_9BACL</name>
<feature type="transmembrane region" description="Helical" evidence="6">
    <location>
        <begin position="52"/>
        <end position="74"/>
    </location>
</feature>
<dbReference type="GO" id="GO:0005436">
    <property type="term" value="F:sodium:phosphate symporter activity"/>
    <property type="evidence" value="ECO:0007669"/>
    <property type="project" value="InterPro"/>
</dbReference>
<dbReference type="AlphaFoldDB" id="A0A1C0Z0F2"/>
<sequence>MTMLTNGLKELAGDALKKWLNKFTGGAISSLFSGIVMTVLVQSSTATTLLTIGFVSAGLLTFAQSIGVIIGANIGSTSTGWIISLIGFKVSLAAFSLPMVGIGVFAQMIAPRQYKTYGTVLAGFGFLFLGIDFLQTGMANAQNMISFEAFVADSFVNKAILIVIGIVMTVIMQASSAAMAATLTALFSGAIDYEQAIYLVIGQNIGTTATALIASMGASVAAKRTSMTHVLFNVLTAILVVLCIAPMLTLTHYVTELINGSFDETLAIAVFHTLFSVLGACIFVPLIKPFAAFIMRIVPEKENRLTKHLDDSITNMPAIALQVGFDTLQQLLKELTQVVMLLIREKRSTDAYEKRIVEVEIALEETRRFLAMIQSSNVRDREKHLNLMHVTDHLARLIKVLRDQQHAEAVYLQNETMENFNGVLERVMERIDHKEAFIRTATLLENTSKEMADRRRMKREEYFERAITNEVDVEQSTAKVEAILWVDRLIFHFFRSSARMANYVRLDEMRQMK</sequence>
<dbReference type="PANTHER" id="PTHR10010:SF46">
    <property type="entry name" value="SODIUM-DEPENDENT PHOSPHATE TRANSPORT PROTEIN 2B"/>
    <property type="match status" value="1"/>
</dbReference>
<feature type="transmembrane region" description="Helical" evidence="6">
    <location>
        <begin position="20"/>
        <end position="40"/>
    </location>
</feature>
<comment type="caution">
    <text evidence="7">The sequence shown here is derived from an EMBL/GenBank/DDBJ whole genome shotgun (WGS) entry which is preliminary data.</text>
</comment>
<dbReference type="GO" id="GO:0005886">
    <property type="term" value="C:plasma membrane"/>
    <property type="evidence" value="ECO:0007669"/>
    <property type="project" value="UniProtKB-SubCell"/>
</dbReference>
<keyword evidence="8" id="KW-1185">Reference proteome</keyword>
<feature type="transmembrane region" description="Helical" evidence="6">
    <location>
        <begin position="266"/>
        <end position="287"/>
    </location>
</feature>
<comment type="subcellular location">
    <subcellularLocation>
        <location evidence="1">Cell membrane</location>
        <topology evidence="1">Multi-pass membrane protein</topology>
    </subcellularLocation>
</comment>
<feature type="transmembrane region" description="Helical" evidence="6">
    <location>
        <begin position="86"/>
        <end position="110"/>
    </location>
</feature>
<proteinExistence type="predicted"/>
<dbReference type="GO" id="GO:0044341">
    <property type="term" value="P:sodium-dependent phosphate transport"/>
    <property type="evidence" value="ECO:0007669"/>
    <property type="project" value="InterPro"/>
</dbReference>
<evidence type="ECO:0000313" key="8">
    <source>
        <dbReference type="Proteomes" id="UP000093482"/>
    </source>
</evidence>
<keyword evidence="4 6" id="KW-1133">Transmembrane helix</keyword>
<feature type="transmembrane region" description="Helical" evidence="6">
    <location>
        <begin position="196"/>
        <end position="218"/>
    </location>
</feature>
<gene>
    <name evidence="7" type="ORF">A6K76_05880</name>
</gene>
<dbReference type="Pfam" id="PF02690">
    <property type="entry name" value="Na_Pi_cotrans"/>
    <property type="match status" value="2"/>
</dbReference>
<evidence type="ECO:0000256" key="5">
    <source>
        <dbReference type="ARBA" id="ARBA00023136"/>
    </source>
</evidence>
<protein>
    <submittedName>
        <fullName evidence="7">Na+/Picotransporter</fullName>
    </submittedName>
</protein>
<evidence type="ECO:0000256" key="6">
    <source>
        <dbReference type="SAM" id="Phobius"/>
    </source>
</evidence>
<feature type="transmembrane region" description="Helical" evidence="6">
    <location>
        <begin position="230"/>
        <end position="254"/>
    </location>
</feature>
<dbReference type="EMBL" id="MATO01000013">
    <property type="protein sequence ID" value="OCS92944.1"/>
    <property type="molecule type" value="Genomic_DNA"/>
</dbReference>
<evidence type="ECO:0000256" key="3">
    <source>
        <dbReference type="ARBA" id="ARBA00022692"/>
    </source>
</evidence>
<keyword evidence="2" id="KW-1003">Cell membrane</keyword>
<dbReference type="InterPro" id="IPR003841">
    <property type="entry name" value="Na/Pi_transpt"/>
</dbReference>